<protein>
    <submittedName>
        <fullName evidence="1">Uncharacterized protein</fullName>
    </submittedName>
</protein>
<name>A0A6C2U6U0_PONDE</name>
<dbReference type="Proteomes" id="UP000366872">
    <property type="component" value="Unassembled WGS sequence"/>
</dbReference>
<dbReference type="RefSeq" id="WP_136081193.1">
    <property type="nucleotide sequence ID" value="NZ_CAAHFG010000002.1"/>
</dbReference>
<gene>
    <name evidence="1" type="ORF">PDESU_04230</name>
</gene>
<evidence type="ECO:0000313" key="2">
    <source>
        <dbReference type="Proteomes" id="UP000366872"/>
    </source>
</evidence>
<dbReference type="EMBL" id="CAAHFG010000002">
    <property type="protein sequence ID" value="VGO15645.1"/>
    <property type="molecule type" value="Genomic_DNA"/>
</dbReference>
<proteinExistence type="predicted"/>
<accession>A0A6C2U6U0</accession>
<evidence type="ECO:0000313" key="1">
    <source>
        <dbReference type="EMBL" id="VGO15645.1"/>
    </source>
</evidence>
<reference evidence="1 2" key="1">
    <citation type="submission" date="2019-04" db="EMBL/GenBank/DDBJ databases">
        <authorList>
            <person name="Van Vliet M D."/>
        </authorList>
    </citation>
    <scope>NUCLEOTIDE SEQUENCE [LARGE SCALE GENOMIC DNA]</scope>
    <source>
        <strain evidence="1 2">F1</strain>
    </source>
</reference>
<dbReference type="AlphaFoldDB" id="A0A6C2U6U0"/>
<organism evidence="1 2">
    <name type="scientific">Pontiella desulfatans</name>
    <dbReference type="NCBI Taxonomy" id="2750659"/>
    <lineage>
        <taxon>Bacteria</taxon>
        <taxon>Pseudomonadati</taxon>
        <taxon>Kiritimatiellota</taxon>
        <taxon>Kiritimatiellia</taxon>
        <taxon>Kiritimatiellales</taxon>
        <taxon>Pontiellaceae</taxon>
        <taxon>Pontiella</taxon>
    </lineage>
</organism>
<sequence length="108" mass="12018">MMIGFKRMAAMLLAAGLLVSVGCVSKKVEPEHKPKLGISQSTDGILTMSLDTEVGYKYSILYLDPKEKRWKMMKGCESIMGTGKTIEIQKRVNPRKPVPALTVDYVKL</sequence>
<keyword evidence="2" id="KW-1185">Reference proteome</keyword>
<dbReference type="PROSITE" id="PS51257">
    <property type="entry name" value="PROKAR_LIPOPROTEIN"/>
    <property type="match status" value="1"/>
</dbReference>